<comment type="caution">
    <text evidence="2">The sequence shown here is derived from an EMBL/GenBank/DDBJ whole genome shotgun (WGS) entry which is preliminary data.</text>
</comment>
<dbReference type="EMBL" id="JBHSXS010000036">
    <property type="protein sequence ID" value="MFC6885315.1"/>
    <property type="molecule type" value="Genomic_DNA"/>
</dbReference>
<protein>
    <recommendedName>
        <fullName evidence="4">Helix-turn-helix domain-containing protein</fullName>
    </recommendedName>
</protein>
<reference evidence="3" key="1">
    <citation type="journal article" date="2019" name="Int. J. Syst. Evol. Microbiol.">
        <title>The Global Catalogue of Microorganisms (GCM) 10K type strain sequencing project: providing services to taxonomists for standard genome sequencing and annotation.</title>
        <authorList>
            <consortium name="The Broad Institute Genomics Platform"/>
            <consortium name="The Broad Institute Genome Sequencing Center for Infectious Disease"/>
            <person name="Wu L."/>
            <person name="Ma J."/>
        </authorList>
    </citation>
    <scope>NUCLEOTIDE SEQUENCE [LARGE SCALE GENOMIC DNA]</scope>
    <source>
        <strain evidence="3">JCM 3369</strain>
    </source>
</reference>
<name>A0ABW2CWH7_9ACTN</name>
<dbReference type="InterPro" id="IPR036388">
    <property type="entry name" value="WH-like_DNA-bd_sf"/>
</dbReference>
<organism evidence="2 3">
    <name type="scientific">Actinomadura yumaensis</name>
    <dbReference type="NCBI Taxonomy" id="111807"/>
    <lineage>
        <taxon>Bacteria</taxon>
        <taxon>Bacillati</taxon>
        <taxon>Actinomycetota</taxon>
        <taxon>Actinomycetes</taxon>
        <taxon>Streptosporangiales</taxon>
        <taxon>Thermomonosporaceae</taxon>
        <taxon>Actinomadura</taxon>
    </lineage>
</organism>
<evidence type="ECO:0000256" key="1">
    <source>
        <dbReference type="SAM" id="MobiDB-lite"/>
    </source>
</evidence>
<accession>A0ABW2CWH7</accession>
<proteinExistence type="predicted"/>
<keyword evidence="3" id="KW-1185">Reference proteome</keyword>
<evidence type="ECO:0000313" key="2">
    <source>
        <dbReference type="EMBL" id="MFC6885315.1"/>
    </source>
</evidence>
<feature type="compositionally biased region" description="Low complexity" evidence="1">
    <location>
        <begin position="185"/>
        <end position="198"/>
    </location>
</feature>
<feature type="region of interest" description="Disordered" evidence="1">
    <location>
        <begin position="298"/>
        <end position="320"/>
    </location>
</feature>
<dbReference type="Gene3D" id="1.10.10.10">
    <property type="entry name" value="Winged helix-like DNA-binding domain superfamily/Winged helix DNA-binding domain"/>
    <property type="match status" value="1"/>
</dbReference>
<sequence length="382" mass="40070">MPIDNAPRPAWLAEHLSAAQLTLEVGLQWATALEMAPGHNQAITAVATAIWRRTVGKKIKKAWPTVSQLLQWTGIGSRNTVISALRRLVGDGWLLREVRDKASRRLAPERPGQAGVGYRLAWPVADCIGAPLDGGPLRCGAATAAGGLCTSRAGKGTVHRGEGHCWRHGGIRAHQPAAEHEGHQGTAATTGNAAQDPAPQDDPARPPLRLVKRTGPAKPVDEAVDNPPVQLPLLQPVGPGMVQPLTANGSTVDAGMVQRLTPNGSPVEPEVVSKELAQGDIQETRGSDVLGAELEDAPRRTADGRFESDSGGEAAPNPAPVEARAEGLTIEQAHAVLDQLSEAMRGYHLSRAGMDLRRAGQPAPSPDQIVLAAAAAALRRSA</sequence>
<feature type="region of interest" description="Disordered" evidence="1">
    <location>
        <begin position="174"/>
        <end position="227"/>
    </location>
</feature>
<evidence type="ECO:0000313" key="3">
    <source>
        <dbReference type="Proteomes" id="UP001596380"/>
    </source>
</evidence>
<evidence type="ECO:0008006" key="4">
    <source>
        <dbReference type="Google" id="ProtNLM"/>
    </source>
</evidence>
<gene>
    <name evidence="2" type="ORF">ACFQKB_36540</name>
</gene>
<dbReference type="Proteomes" id="UP001596380">
    <property type="component" value="Unassembled WGS sequence"/>
</dbReference>
<feature type="compositionally biased region" description="Basic and acidic residues" evidence="1">
    <location>
        <begin position="298"/>
        <end position="308"/>
    </location>
</feature>
<dbReference type="RefSeq" id="WP_160825809.1">
    <property type="nucleotide sequence ID" value="NZ_JBHSXS010000036.1"/>
</dbReference>